<feature type="domain" description="HTH cro/C1-type" evidence="1">
    <location>
        <begin position="15"/>
        <end position="61"/>
    </location>
</feature>
<dbReference type="GO" id="GO:0003677">
    <property type="term" value="F:DNA binding"/>
    <property type="evidence" value="ECO:0007669"/>
    <property type="project" value="InterPro"/>
</dbReference>
<reference evidence="2 3" key="1">
    <citation type="submission" date="2018-06" db="EMBL/GenBank/DDBJ databases">
        <authorList>
            <consortium name="Pathogen Informatics"/>
            <person name="Doyle S."/>
        </authorList>
    </citation>
    <scope>NUCLEOTIDE SEQUENCE [LARGE SCALE GENOMIC DNA]</scope>
    <source>
        <strain evidence="2 3">NCTC11087</strain>
    </source>
</reference>
<dbReference type="InterPro" id="IPR001387">
    <property type="entry name" value="Cro/C1-type_HTH"/>
</dbReference>
<sequence length="65" mass="7332">MRIDAKLLRGVLYDRDITQIELAKKSEVARFTLNKVCNGGSCTYETGKKIADALGMKLEDLLEKR</sequence>
<proteinExistence type="predicted"/>
<gene>
    <name evidence="2" type="ORF">NCTC11087_01238</name>
</gene>
<organism evidence="2 3">
    <name type="scientific">Faecalicoccus pleomorphus</name>
    <dbReference type="NCBI Taxonomy" id="1323"/>
    <lineage>
        <taxon>Bacteria</taxon>
        <taxon>Bacillati</taxon>
        <taxon>Bacillota</taxon>
        <taxon>Erysipelotrichia</taxon>
        <taxon>Erysipelotrichales</taxon>
        <taxon>Erysipelotrichaceae</taxon>
        <taxon>Faecalicoccus</taxon>
    </lineage>
</organism>
<dbReference type="Gene3D" id="1.10.260.40">
    <property type="entry name" value="lambda repressor-like DNA-binding domains"/>
    <property type="match status" value="1"/>
</dbReference>
<dbReference type="Pfam" id="PF13443">
    <property type="entry name" value="HTH_26"/>
    <property type="match status" value="1"/>
</dbReference>
<dbReference type="PROSITE" id="PS50943">
    <property type="entry name" value="HTH_CROC1"/>
    <property type="match status" value="1"/>
</dbReference>
<dbReference type="OrthoDB" id="34624at2"/>
<accession>A0A380LKG2</accession>
<dbReference type="RefSeq" id="WP_022789387.1">
    <property type="nucleotide sequence ID" value="NZ_UHFX01000003.1"/>
</dbReference>
<dbReference type="Proteomes" id="UP000255523">
    <property type="component" value="Unassembled WGS sequence"/>
</dbReference>
<evidence type="ECO:0000313" key="2">
    <source>
        <dbReference type="EMBL" id="SUO04328.1"/>
    </source>
</evidence>
<name>A0A380LKG2_9FIRM</name>
<dbReference type="AlphaFoldDB" id="A0A380LKG2"/>
<evidence type="ECO:0000259" key="1">
    <source>
        <dbReference type="PROSITE" id="PS50943"/>
    </source>
</evidence>
<keyword evidence="3" id="KW-1185">Reference proteome</keyword>
<evidence type="ECO:0000313" key="3">
    <source>
        <dbReference type="Proteomes" id="UP000255523"/>
    </source>
</evidence>
<dbReference type="SUPFAM" id="SSF47413">
    <property type="entry name" value="lambda repressor-like DNA-binding domains"/>
    <property type="match status" value="1"/>
</dbReference>
<dbReference type="EMBL" id="UHFX01000003">
    <property type="protein sequence ID" value="SUO04328.1"/>
    <property type="molecule type" value="Genomic_DNA"/>
</dbReference>
<dbReference type="GeneID" id="77462201"/>
<dbReference type="InterPro" id="IPR010982">
    <property type="entry name" value="Lambda_DNA-bd_dom_sf"/>
</dbReference>
<protein>
    <recommendedName>
        <fullName evidence="1">HTH cro/C1-type domain-containing protein</fullName>
    </recommendedName>
</protein>
<dbReference type="CDD" id="cd00093">
    <property type="entry name" value="HTH_XRE"/>
    <property type="match status" value="1"/>
</dbReference>